<evidence type="ECO:0000256" key="1">
    <source>
        <dbReference type="ARBA" id="ARBA00022679"/>
    </source>
</evidence>
<feature type="domain" description="PKS/mFAS DH" evidence="4">
    <location>
        <begin position="709"/>
        <end position="988"/>
    </location>
</feature>
<reference evidence="5 6" key="1">
    <citation type="submission" date="2019-03" db="EMBL/GenBank/DDBJ databases">
        <title>Draft genome sequences of novel Actinobacteria.</title>
        <authorList>
            <person name="Sahin N."/>
            <person name="Ay H."/>
            <person name="Saygin H."/>
        </authorList>
    </citation>
    <scope>NUCLEOTIDE SEQUENCE [LARGE SCALE GENOMIC DNA]</scope>
    <source>
        <strain evidence="5 6">H3C3</strain>
    </source>
</reference>
<feature type="region of interest" description="N-terminal hotdog fold" evidence="2">
    <location>
        <begin position="709"/>
        <end position="837"/>
    </location>
</feature>
<dbReference type="InterPro" id="IPR036736">
    <property type="entry name" value="ACP-like_sf"/>
</dbReference>
<dbReference type="SUPFAM" id="SSF47336">
    <property type="entry name" value="ACP-like"/>
    <property type="match status" value="1"/>
</dbReference>
<dbReference type="Gene3D" id="3.10.129.110">
    <property type="entry name" value="Polyketide synthase dehydratase"/>
    <property type="match status" value="1"/>
</dbReference>
<dbReference type="AlphaFoldDB" id="A0A4R5CDI4"/>
<sequence length="988" mass="103355">PAPTNEPATIQDTGHMPGDESLQRIAEAHLTFQRMLTETHQQFLELTERTLAARPPYAVPPPRPEPTVLAPPPQAAPINEPEQLAPAPALEEASSFPSAPASASGIGPWRPGLAVTEPERPGTAPPRPGRDGVRTFVLSVIEDKTGYPADMLRDEQQLDVDLGIDSIKRVEILSSLQDVVPSLNELDADTLTELASLRTIGDVIAKAEDLLGGPSPAVAAGGGGSEPGSADPPVLRQVMRVEPAPPTGLGVVRPRTEGRMVVTDDGAGLAPLVVEGLAAHAVHAEVVDTVPADATGAILLGGFREPLSVDDALGVQRAAFQAARTLAPRLGDGGVFVTVQGTGGDFGTTAAAGPATWAGGLSALARTVASEHPSAGVKAIDCAVNDRQRAATAIVHEITAGGPALSVGLRPDGERVVLRYDQAEIDSADDTVSAERIHDVLGDAPVIVASGGARGVTATALHRLAAAAHVKLILLGRTVLEDEPPGLSEAATEHALIKTLGDQARSREDGKPDLIELRAEAQRILAVREVRRSLAAFGRTGADVRYLTADVRDLDAVSAALAGVRRDWGPITGLVHGAGVLADERIAGKSDARFDRVFDTKVCGLRSLLAATATDPLRLICAFSSVSAHLGTPGQCDYAMANETVEVVLAAERSRRTSCAVRTIAWGPWEAGMVTERIAERFRAAGYALIPPPAGADAFLSEITRGSGARVVRTMPPMTRPPRTIARLHVHEAGHPQFADHCVADVPLVPMAQALEWFLAAAQDLLAGDARTCLRDLKVYRGIKLPSFDGDGHHLVLCGADTGRASGGDLELTLHGEDPRRPYYRVTAAISDRESAPAGQCEPPTEPGTSWPGERLYSEGLLFPGPAFQAITALAGLSDGGAQGTVIGAHRLGWANGRRWRSDTGAVDGALQIAGLWAGRILGGACLPMGFDECRVRRPGLIAGPATCLVYAGETGAAHARCDVVLLDGDDNAPRIELDGVHMVRHPS</sequence>
<evidence type="ECO:0000259" key="4">
    <source>
        <dbReference type="PROSITE" id="PS52019"/>
    </source>
</evidence>
<proteinExistence type="predicted"/>
<accession>A0A4R5CDI4</accession>
<dbReference type="PANTHER" id="PTHR43775">
    <property type="entry name" value="FATTY ACID SYNTHASE"/>
    <property type="match status" value="1"/>
</dbReference>
<feature type="active site" description="Proton donor; for dehydratase activity" evidence="2">
    <location>
        <position position="908"/>
    </location>
</feature>
<organism evidence="5 6">
    <name type="scientific">Actinomadura rubrisoli</name>
    <dbReference type="NCBI Taxonomy" id="2530368"/>
    <lineage>
        <taxon>Bacteria</taxon>
        <taxon>Bacillati</taxon>
        <taxon>Actinomycetota</taxon>
        <taxon>Actinomycetes</taxon>
        <taxon>Streptosporangiales</taxon>
        <taxon>Thermomonosporaceae</taxon>
        <taxon>Actinomadura</taxon>
    </lineage>
</organism>
<dbReference type="RefSeq" id="WP_131889286.1">
    <property type="nucleotide sequence ID" value="NZ_SMKU01000007.1"/>
</dbReference>
<gene>
    <name evidence="5" type="ORF">E1298_03585</name>
</gene>
<dbReference type="Gene3D" id="3.40.50.720">
    <property type="entry name" value="NAD(P)-binding Rossmann-like Domain"/>
    <property type="match status" value="1"/>
</dbReference>
<dbReference type="GO" id="GO:0004312">
    <property type="term" value="F:fatty acid synthase activity"/>
    <property type="evidence" value="ECO:0007669"/>
    <property type="project" value="TreeGrafter"/>
</dbReference>
<evidence type="ECO:0000256" key="2">
    <source>
        <dbReference type="PROSITE-ProRule" id="PRU01363"/>
    </source>
</evidence>
<dbReference type="PANTHER" id="PTHR43775:SF51">
    <property type="entry name" value="INACTIVE PHENOLPHTHIOCEROL SYNTHESIS POLYKETIDE SYNTHASE TYPE I PKS1-RELATED"/>
    <property type="match status" value="1"/>
</dbReference>
<dbReference type="OrthoDB" id="4537517at2"/>
<evidence type="ECO:0000256" key="3">
    <source>
        <dbReference type="SAM" id="MobiDB-lite"/>
    </source>
</evidence>
<feature type="non-terminal residue" evidence="5">
    <location>
        <position position="1"/>
    </location>
</feature>
<evidence type="ECO:0000313" key="5">
    <source>
        <dbReference type="EMBL" id="TDD96360.1"/>
    </source>
</evidence>
<keyword evidence="1" id="KW-0808">Transferase</keyword>
<keyword evidence="6" id="KW-1185">Reference proteome</keyword>
<dbReference type="Pfam" id="PF00550">
    <property type="entry name" value="PP-binding"/>
    <property type="match status" value="1"/>
</dbReference>
<dbReference type="PROSITE" id="PS52019">
    <property type="entry name" value="PKS_MFAS_DH"/>
    <property type="match status" value="1"/>
</dbReference>
<feature type="region of interest" description="C-terminal hotdog fold" evidence="2">
    <location>
        <begin position="848"/>
        <end position="988"/>
    </location>
</feature>
<dbReference type="Proteomes" id="UP000294513">
    <property type="component" value="Unassembled WGS sequence"/>
</dbReference>
<dbReference type="InterPro" id="IPR009081">
    <property type="entry name" value="PP-bd_ACP"/>
</dbReference>
<feature type="region of interest" description="Disordered" evidence="3">
    <location>
        <begin position="833"/>
        <end position="852"/>
    </location>
</feature>
<dbReference type="InterPro" id="IPR042104">
    <property type="entry name" value="PKS_dehydratase_sf"/>
</dbReference>
<feature type="compositionally biased region" description="Pro residues" evidence="3">
    <location>
        <begin position="57"/>
        <end position="75"/>
    </location>
</feature>
<dbReference type="EMBL" id="SMKU01000007">
    <property type="protein sequence ID" value="TDD96360.1"/>
    <property type="molecule type" value="Genomic_DNA"/>
</dbReference>
<feature type="active site" description="Proton acceptor; for dehydratase activity" evidence="2">
    <location>
        <position position="741"/>
    </location>
</feature>
<dbReference type="InterPro" id="IPR013968">
    <property type="entry name" value="PKS_KR"/>
</dbReference>
<feature type="region of interest" description="Disordered" evidence="3">
    <location>
        <begin position="54"/>
        <end position="133"/>
    </location>
</feature>
<dbReference type="InterPro" id="IPR049900">
    <property type="entry name" value="PKS_mFAS_DH"/>
</dbReference>
<dbReference type="InterPro" id="IPR036291">
    <property type="entry name" value="NAD(P)-bd_dom_sf"/>
</dbReference>
<dbReference type="SUPFAM" id="SSF51735">
    <property type="entry name" value="NAD(P)-binding Rossmann-fold domains"/>
    <property type="match status" value="1"/>
</dbReference>
<comment type="caution">
    <text evidence="5">The sequence shown here is derived from an EMBL/GenBank/DDBJ whole genome shotgun (WGS) entry which is preliminary data.</text>
</comment>
<dbReference type="SMART" id="SM00822">
    <property type="entry name" value="PKS_KR"/>
    <property type="match status" value="1"/>
</dbReference>
<dbReference type="GO" id="GO:0006633">
    <property type="term" value="P:fatty acid biosynthetic process"/>
    <property type="evidence" value="ECO:0007669"/>
    <property type="project" value="TreeGrafter"/>
</dbReference>
<feature type="compositionally biased region" description="Low complexity" evidence="3">
    <location>
        <begin position="80"/>
        <end position="104"/>
    </location>
</feature>
<dbReference type="Pfam" id="PF08659">
    <property type="entry name" value="KR"/>
    <property type="match status" value="1"/>
</dbReference>
<protein>
    <submittedName>
        <fullName evidence="5">SDR family oxidoreductase</fullName>
    </submittedName>
</protein>
<dbReference type="InterPro" id="IPR057326">
    <property type="entry name" value="KR_dom"/>
</dbReference>
<evidence type="ECO:0000313" key="6">
    <source>
        <dbReference type="Proteomes" id="UP000294513"/>
    </source>
</evidence>
<name>A0A4R5CDI4_9ACTN</name>
<dbReference type="InterPro" id="IPR050091">
    <property type="entry name" value="PKS_NRPS_Biosynth_Enz"/>
</dbReference>
<dbReference type="Gene3D" id="1.10.1200.10">
    <property type="entry name" value="ACP-like"/>
    <property type="match status" value="1"/>
</dbReference>